<evidence type="ECO:0000313" key="1">
    <source>
        <dbReference type="EMBL" id="KZS91141.1"/>
    </source>
</evidence>
<sequence length="259" mass="29971">MNQIYQRLKRIPQKPLRRKIMPPLEMSLFSLMTLRGNIPHPDWSNIMGALRIAPVLAVIYDTDERRTSLNTLSPSIQDAESPANRRSWRLPGYFRQNIPDRDNQRTGFDEQVFVTSQNAILLRKSLIEAFHGNKFGVDVDDDYRFICFPGVENLSLPSHVPHAQAETFDPSLKYFLRKHFSWSLRVHICEGSVRDDFSDKEVEDTLRALGIGSDPEISLAEEDDPLWETEIGKLVYEMYMESQFEYREALEDSHAYSGS</sequence>
<dbReference type="OrthoDB" id="3263651at2759"/>
<keyword evidence="2" id="KW-1185">Reference proteome</keyword>
<accession>A0A164S468</accession>
<name>A0A164S468_9AGAM</name>
<protein>
    <submittedName>
        <fullName evidence="1">Uncharacterized protein</fullName>
    </submittedName>
</protein>
<proteinExistence type="predicted"/>
<evidence type="ECO:0000313" key="2">
    <source>
        <dbReference type="Proteomes" id="UP000076722"/>
    </source>
</evidence>
<dbReference type="EMBL" id="KV419417">
    <property type="protein sequence ID" value="KZS91141.1"/>
    <property type="molecule type" value="Genomic_DNA"/>
</dbReference>
<dbReference type="Proteomes" id="UP000076722">
    <property type="component" value="Unassembled WGS sequence"/>
</dbReference>
<gene>
    <name evidence="1" type="ORF">SISNIDRAFT_487831</name>
</gene>
<reference evidence="1 2" key="1">
    <citation type="journal article" date="2016" name="Mol. Biol. Evol.">
        <title>Comparative Genomics of Early-Diverging Mushroom-Forming Fungi Provides Insights into the Origins of Lignocellulose Decay Capabilities.</title>
        <authorList>
            <person name="Nagy L.G."/>
            <person name="Riley R."/>
            <person name="Tritt A."/>
            <person name="Adam C."/>
            <person name="Daum C."/>
            <person name="Floudas D."/>
            <person name="Sun H."/>
            <person name="Yadav J.S."/>
            <person name="Pangilinan J."/>
            <person name="Larsson K.H."/>
            <person name="Matsuura K."/>
            <person name="Barry K."/>
            <person name="Labutti K."/>
            <person name="Kuo R."/>
            <person name="Ohm R.A."/>
            <person name="Bhattacharya S.S."/>
            <person name="Shirouzu T."/>
            <person name="Yoshinaga Y."/>
            <person name="Martin F.M."/>
            <person name="Grigoriev I.V."/>
            <person name="Hibbett D.S."/>
        </authorList>
    </citation>
    <scope>NUCLEOTIDE SEQUENCE [LARGE SCALE GENOMIC DNA]</scope>
    <source>
        <strain evidence="1 2">HHB9708</strain>
    </source>
</reference>
<organism evidence="1 2">
    <name type="scientific">Sistotremastrum niveocremeum HHB9708</name>
    <dbReference type="NCBI Taxonomy" id="1314777"/>
    <lineage>
        <taxon>Eukaryota</taxon>
        <taxon>Fungi</taxon>
        <taxon>Dikarya</taxon>
        <taxon>Basidiomycota</taxon>
        <taxon>Agaricomycotina</taxon>
        <taxon>Agaricomycetes</taxon>
        <taxon>Sistotremastrales</taxon>
        <taxon>Sistotremastraceae</taxon>
        <taxon>Sertulicium</taxon>
        <taxon>Sertulicium niveocremeum</taxon>
    </lineage>
</organism>
<dbReference type="AlphaFoldDB" id="A0A164S468"/>